<evidence type="ECO:0000256" key="15">
    <source>
        <dbReference type="SAM" id="MobiDB-lite"/>
    </source>
</evidence>
<comment type="function">
    <text evidence="2">Endopeptidase that degrades small peptides of less than 7 kDa, such as glucagon and insulin.</text>
</comment>
<dbReference type="Pfam" id="PF16187">
    <property type="entry name" value="Peptidase_M16_M"/>
    <property type="match status" value="1"/>
</dbReference>
<evidence type="ECO:0000259" key="18">
    <source>
        <dbReference type="Pfam" id="PF16187"/>
    </source>
</evidence>
<evidence type="ECO:0000256" key="12">
    <source>
        <dbReference type="ARBA" id="ARBA00031184"/>
    </source>
</evidence>
<dbReference type="PANTHER" id="PTHR43690">
    <property type="entry name" value="NARDILYSIN"/>
    <property type="match status" value="1"/>
</dbReference>
<gene>
    <name evidence="20" type="primary">ptrA</name>
    <name evidence="20" type="ORF">VST7929_01876</name>
</gene>
<evidence type="ECO:0000256" key="5">
    <source>
        <dbReference type="ARBA" id="ARBA00017565"/>
    </source>
</evidence>
<comment type="cofactor">
    <cofactor evidence="1">
        <name>Zn(2+)</name>
        <dbReference type="ChEBI" id="CHEBI:29105"/>
    </cofactor>
</comment>
<dbReference type="EC" id="3.4.24.55" evidence="4"/>
<organism evidence="20 21">
    <name type="scientific">Vibrio stylophorae</name>
    <dbReference type="NCBI Taxonomy" id="659351"/>
    <lineage>
        <taxon>Bacteria</taxon>
        <taxon>Pseudomonadati</taxon>
        <taxon>Pseudomonadota</taxon>
        <taxon>Gammaproteobacteria</taxon>
        <taxon>Vibrionales</taxon>
        <taxon>Vibrionaceae</taxon>
        <taxon>Vibrio</taxon>
    </lineage>
</organism>
<evidence type="ECO:0000256" key="11">
    <source>
        <dbReference type="ARBA" id="ARBA00029597"/>
    </source>
</evidence>
<keyword evidence="9" id="KW-0862">Zinc</keyword>
<evidence type="ECO:0000259" key="16">
    <source>
        <dbReference type="Pfam" id="PF00675"/>
    </source>
</evidence>
<dbReference type="EMBL" id="CAKLDI010000001">
    <property type="protein sequence ID" value="CAH0533994.1"/>
    <property type="molecule type" value="Genomic_DNA"/>
</dbReference>
<feature type="domain" description="Peptidase M16 N-terminal" evidence="16">
    <location>
        <begin position="22"/>
        <end position="145"/>
    </location>
</feature>
<dbReference type="Pfam" id="PF05193">
    <property type="entry name" value="Peptidase_M16_C"/>
    <property type="match status" value="1"/>
</dbReference>
<evidence type="ECO:0000256" key="6">
    <source>
        <dbReference type="ARBA" id="ARBA00022670"/>
    </source>
</evidence>
<comment type="similarity">
    <text evidence="3 14">Belongs to the peptidase M16 family.</text>
</comment>
<evidence type="ECO:0000256" key="8">
    <source>
        <dbReference type="ARBA" id="ARBA00022801"/>
    </source>
</evidence>
<keyword evidence="21" id="KW-1185">Reference proteome</keyword>
<dbReference type="Gene3D" id="3.30.830.10">
    <property type="entry name" value="Metalloenzyme, LuxS/M16 peptidase-like"/>
    <property type="match status" value="4"/>
</dbReference>
<dbReference type="InterPro" id="IPR001431">
    <property type="entry name" value="Pept_M16_Zn_BS"/>
</dbReference>
<feature type="domain" description="Coenzyme PQQ synthesis protein F-like C-terminal lobe" evidence="19">
    <location>
        <begin position="753"/>
        <end position="852"/>
    </location>
</feature>
<evidence type="ECO:0000256" key="3">
    <source>
        <dbReference type="ARBA" id="ARBA00007261"/>
    </source>
</evidence>
<evidence type="ECO:0000313" key="21">
    <source>
        <dbReference type="Proteomes" id="UP000838672"/>
    </source>
</evidence>
<keyword evidence="8 20" id="KW-0378">Hydrolase</keyword>
<evidence type="ECO:0000259" key="17">
    <source>
        <dbReference type="Pfam" id="PF05193"/>
    </source>
</evidence>
<dbReference type="InterPro" id="IPR011249">
    <property type="entry name" value="Metalloenz_LuxS/M16"/>
</dbReference>
<evidence type="ECO:0000256" key="1">
    <source>
        <dbReference type="ARBA" id="ARBA00001947"/>
    </source>
</evidence>
<accession>A0ABN8DSB5</accession>
<evidence type="ECO:0000256" key="7">
    <source>
        <dbReference type="ARBA" id="ARBA00022723"/>
    </source>
</evidence>
<proteinExistence type="inferred from homology"/>
<evidence type="ECO:0000256" key="13">
    <source>
        <dbReference type="ARBA" id="ARBA00033450"/>
    </source>
</evidence>
<keyword evidence="6 20" id="KW-0645">Protease</keyword>
<evidence type="ECO:0000256" key="4">
    <source>
        <dbReference type="ARBA" id="ARBA00012449"/>
    </source>
</evidence>
<dbReference type="PANTHER" id="PTHR43690:SF18">
    <property type="entry name" value="INSULIN-DEGRADING ENZYME-RELATED"/>
    <property type="match status" value="1"/>
</dbReference>
<comment type="caution">
    <text evidence="20">The sequence shown here is derived from an EMBL/GenBank/DDBJ whole genome shotgun (WGS) entry which is preliminary data.</text>
</comment>
<evidence type="ECO:0000256" key="14">
    <source>
        <dbReference type="RuleBase" id="RU004447"/>
    </source>
</evidence>
<dbReference type="InterPro" id="IPR011765">
    <property type="entry name" value="Pept_M16_N"/>
</dbReference>
<dbReference type="SUPFAM" id="SSF63411">
    <property type="entry name" value="LuxS/MPP-like metallohydrolase"/>
    <property type="match status" value="4"/>
</dbReference>
<dbReference type="Pfam" id="PF22456">
    <property type="entry name" value="PqqF-like_C_4"/>
    <property type="match status" value="1"/>
</dbReference>
<feature type="domain" description="Peptidase M16 middle/third" evidence="18">
    <location>
        <begin position="370"/>
        <end position="646"/>
    </location>
</feature>
<reference evidence="20" key="1">
    <citation type="submission" date="2021-11" db="EMBL/GenBank/DDBJ databases">
        <authorList>
            <person name="Rodrigo-Torres L."/>
            <person name="Arahal R. D."/>
            <person name="Lucena T."/>
        </authorList>
    </citation>
    <scope>NUCLEOTIDE SEQUENCE</scope>
    <source>
        <strain evidence="20">CECT 7929</strain>
    </source>
</reference>
<name>A0ABN8DSB5_9VIBR</name>
<keyword evidence="7" id="KW-0479">Metal-binding</keyword>
<evidence type="ECO:0000256" key="10">
    <source>
        <dbReference type="ARBA" id="ARBA00023049"/>
    </source>
</evidence>
<evidence type="ECO:0000256" key="2">
    <source>
        <dbReference type="ARBA" id="ARBA00002184"/>
    </source>
</evidence>
<dbReference type="PROSITE" id="PS00143">
    <property type="entry name" value="INSULINASE"/>
    <property type="match status" value="1"/>
</dbReference>
<keyword evidence="10" id="KW-0482">Metalloprotease</keyword>
<dbReference type="GO" id="GO:0004222">
    <property type="term" value="F:metalloendopeptidase activity"/>
    <property type="evidence" value="ECO:0007669"/>
    <property type="project" value="UniProtKB-EC"/>
</dbReference>
<dbReference type="Pfam" id="PF00675">
    <property type="entry name" value="Peptidase_M16"/>
    <property type="match status" value="1"/>
</dbReference>
<evidence type="ECO:0000313" key="20">
    <source>
        <dbReference type="EMBL" id="CAH0533994.1"/>
    </source>
</evidence>
<feature type="region of interest" description="Disordered" evidence="15">
    <location>
        <begin position="910"/>
        <end position="933"/>
    </location>
</feature>
<dbReference type="InterPro" id="IPR050626">
    <property type="entry name" value="Peptidase_M16"/>
</dbReference>
<dbReference type="InterPro" id="IPR054734">
    <property type="entry name" value="PqqF-like_C_4"/>
</dbReference>
<dbReference type="InterPro" id="IPR007863">
    <property type="entry name" value="Peptidase_M16_C"/>
</dbReference>
<dbReference type="RefSeq" id="WP_237466405.1">
    <property type="nucleotide sequence ID" value="NZ_CAKLDI010000001.1"/>
</dbReference>
<dbReference type="GO" id="GO:0006508">
    <property type="term" value="P:proteolysis"/>
    <property type="evidence" value="ECO:0007669"/>
    <property type="project" value="UniProtKB-KW"/>
</dbReference>
<evidence type="ECO:0000256" key="9">
    <source>
        <dbReference type="ARBA" id="ARBA00022833"/>
    </source>
</evidence>
<evidence type="ECO:0000259" key="19">
    <source>
        <dbReference type="Pfam" id="PF22456"/>
    </source>
</evidence>
<dbReference type="InterPro" id="IPR032632">
    <property type="entry name" value="Peptidase_M16_M"/>
</dbReference>
<dbReference type="Proteomes" id="UP000838672">
    <property type="component" value="Unassembled WGS sequence"/>
</dbReference>
<protein>
    <recommendedName>
        <fullName evidence="5">Protease 3</fullName>
        <ecNumber evidence="4">3.4.24.55</ecNumber>
    </recommendedName>
    <alternativeName>
        <fullName evidence="13">Pitrilysin</fullName>
    </alternativeName>
    <alternativeName>
        <fullName evidence="12">Protease III</fullName>
    </alternativeName>
    <alternativeName>
        <fullName evidence="11">Protease pi</fullName>
    </alternativeName>
</protein>
<feature type="domain" description="Peptidase M16 C-terminal" evidence="17">
    <location>
        <begin position="186"/>
        <end position="361"/>
    </location>
</feature>
<sequence length="933" mass="106037">MLQSPNDQKAYQTLTLANGLRTILVHDPEAPRAAAALCINVGHFDDPKDRHGMAHFLEHMLFLGTEKYPIAGDFQKFINRHGGNNNAWTGTEHTCFFFDVQPGMAFDEALDRFSQFFIAPLFIPELVEKERQSVESEYQLKKQDDVRRLMQVQKQTINPDHPFAKFSVGNAETLADDANQADGNIRQELLAFYQQHYSSHLMTLAVISPEPLEHQYRQVQPLFEAIERKAIEKAPITTPILRPQDNQIAIYVQPIKDIRKLTLSFDLPDLSHLYRSKPLSYIAHLLGDEGPGSLMAYLKKQGWITALSAGGGLSGSNFREFSISVALTEEGLSQTDTIAEACFAYLQLIRERGIDAWRYQEKHAVMEMAFRYQEPTKPLDTVSYLATNLHHYAPEDVIYGDYVMNEFNAEQVRSLLDKLTPNNMRLTLVTREPKQAIEWDQRADWYATPYHCAPLSEAQLARWQQPAMIPALALAPENPFIPERLSPLPIEKPQSIPQLLENRPGFRLWHKQDTIFNVPKGILFVAIDSPVAVASVENIVRTRLCVELLMDAINESAYPAEVAGISYNLYAHQGGVTLQLSGFSEKQPELLQLIIQRFVTRHFKTERFESIKTQLKRSWTNASQEKPISQLFNQLTGILQPNNPCYPALLRALEQVEVDQLGPFVDAMLKEIFVEVFVYGNWHRDQARHIAQDLKEALRVENQSYIETGKPLAKIHGRGTLIHPYNVDHEDSAVLVYHQSESTSAQAIATFLLTNHLMSATFFHELRTKQQLGYMVGTGNLPLNQHPGLIFYIQSPVASPKELMQAIDTFINHLALLVIELNDAQWQASKAGLIAQVEAPDTNLRQRGQRYWNSIGLKDWQFDQRERIAKALKKVRRVDVIRFVVNALKPRTADRMVLCSVGHRHQGADPFDLGSPVGPVKPFHQANSNRDDR</sequence>